<accession>A0A2M9BC77</accession>
<keyword evidence="2" id="KW-1185">Reference proteome</keyword>
<comment type="caution">
    <text evidence="1">The sequence shown here is derived from an EMBL/GenBank/DDBJ whole genome shotgun (WGS) entry which is preliminary data.</text>
</comment>
<evidence type="ECO:0000313" key="2">
    <source>
        <dbReference type="Proteomes" id="UP000230161"/>
    </source>
</evidence>
<evidence type="ECO:0000313" key="1">
    <source>
        <dbReference type="EMBL" id="PJJ55549.1"/>
    </source>
</evidence>
<organism evidence="1 2">
    <name type="scientific">Compostimonas suwonensis</name>
    <dbReference type="NCBI Taxonomy" id="1048394"/>
    <lineage>
        <taxon>Bacteria</taxon>
        <taxon>Bacillati</taxon>
        <taxon>Actinomycetota</taxon>
        <taxon>Actinomycetes</taxon>
        <taxon>Micrococcales</taxon>
        <taxon>Microbacteriaceae</taxon>
        <taxon>Compostimonas</taxon>
    </lineage>
</organism>
<dbReference type="Pfam" id="PF13196">
    <property type="entry name" value="DUF4012"/>
    <property type="match status" value="1"/>
</dbReference>
<proteinExistence type="predicted"/>
<sequence>MLAVLLAGIAWIGVRAFLAKGELEAALPLAKKVQSDIVAADGAAAEADGARLTVHATSAAQLTSDPVWRAAETLPWIGKNLTVMRELAGTVDDVAQGAVLPLSQLAGSIQLSDFKPVGGQVDLQPMIDSRPSVALAANALGHAEERASGIDSSGVIGPLADAHDQLSDLLGDASTAVTALDGAVKLVPAMLGAEGPRNYLVLFQNNAELRSTGGISGAIALIHTDNGALQLAAQASSGDFQRFEPPPFDLPIETKALYGDDTTRYIQDVNLTPQFPLAAQIASGMWQNAFGGTIDGVIAIDPVALSYILEASGPIMLPTGDTLSSENAVQLLLRDVYSRYSKSSEQDDFFEAAAVAVFSAVASGEVDPLKLISAFAKAGNERRILIWNSDSATQNILTGTTLSGGLPQSTPDEERFGVYLNDATGAKMDPYLDVSIATGQVICRRDGLPNYGIRVTLANTAPPDAATSLPPYVTGGGVYGVTPGSIRTNIAVYGPPGSYNLGVARDGEDAPYQPTSDSGYTLSYLQVELAPGESATYEFGFLGDEPVKKRIVIENTPLVYSLETSRLDLSCENALW</sequence>
<protein>
    <submittedName>
        <fullName evidence="1">Uncharacterized protein DUF4012</fullName>
    </submittedName>
</protein>
<reference evidence="1 2" key="1">
    <citation type="submission" date="2017-11" db="EMBL/GenBank/DDBJ databases">
        <title>Genomic Encyclopedia of Archaeal and Bacterial Type Strains, Phase II (KMG-II): From Individual Species to Whole Genera.</title>
        <authorList>
            <person name="Goeker M."/>
        </authorList>
    </citation>
    <scope>NUCLEOTIDE SEQUENCE [LARGE SCALE GENOMIC DNA]</scope>
    <source>
        <strain evidence="1 2">DSM 25625</strain>
    </source>
</reference>
<name>A0A2M9BC77_9MICO</name>
<dbReference type="AlphaFoldDB" id="A0A2M9BC77"/>
<dbReference type="Proteomes" id="UP000230161">
    <property type="component" value="Unassembled WGS sequence"/>
</dbReference>
<dbReference type="EMBL" id="PGFB01000005">
    <property type="protein sequence ID" value="PJJ55549.1"/>
    <property type="molecule type" value="Genomic_DNA"/>
</dbReference>
<dbReference type="InterPro" id="IPR025101">
    <property type="entry name" value="DUF4012"/>
</dbReference>
<gene>
    <name evidence="1" type="ORF">CLV54_2896</name>
</gene>